<dbReference type="Gene3D" id="3.40.50.1980">
    <property type="entry name" value="Nitrogenase molybdenum iron protein domain"/>
    <property type="match status" value="2"/>
</dbReference>
<organism evidence="3 4">
    <name type="scientific">Geovibrio thiophilus</name>
    <dbReference type="NCBI Taxonomy" id="139438"/>
    <lineage>
        <taxon>Bacteria</taxon>
        <taxon>Pseudomonadati</taxon>
        <taxon>Deferribacterota</taxon>
        <taxon>Deferribacteres</taxon>
        <taxon>Deferribacterales</taxon>
        <taxon>Geovibrionaceae</taxon>
        <taxon>Geovibrio</taxon>
    </lineage>
</organism>
<dbReference type="KEGG" id="gtl:EP073_08920"/>
<dbReference type="RefSeq" id="WP_128466803.1">
    <property type="nucleotide sequence ID" value="NZ_CP035108.1"/>
</dbReference>
<name>A0A3R5YZS1_9BACT</name>
<keyword evidence="4" id="KW-1185">Reference proteome</keyword>
<feature type="signal peptide" evidence="1">
    <location>
        <begin position="1"/>
        <end position="21"/>
    </location>
</feature>
<proteinExistence type="predicted"/>
<evidence type="ECO:0000313" key="3">
    <source>
        <dbReference type="EMBL" id="QAR33517.1"/>
    </source>
</evidence>
<dbReference type="InterPro" id="IPR002491">
    <property type="entry name" value="ABC_transptr_periplasmic_BD"/>
</dbReference>
<dbReference type="Proteomes" id="UP000287502">
    <property type="component" value="Chromosome"/>
</dbReference>
<feature type="domain" description="Fe/B12 periplasmic-binding" evidence="2">
    <location>
        <begin position="28"/>
        <end position="291"/>
    </location>
</feature>
<protein>
    <recommendedName>
        <fullName evidence="2">Fe/B12 periplasmic-binding domain-containing protein</fullName>
    </recommendedName>
</protein>
<dbReference type="AlphaFoldDB" id="A0A3R5YZS1"/>
<dbReference type="SUPFAM" id="SSF53807">
    <property type="entry name" value="Helical backbone' metal receptor"/>
    <property type="match status" value="1"/>
</dbReference>
<dbReference type="OrthoDB" id="9787830at2"/>
<dbReference type="Gene3D" id="1.20.58.2180">
    <property type="match status" value="1"/>
</dbReference>
<evidence type="ECO:0000313" key="4">
    <source>
        <dbReference type="Proteomes" id="UP000287502"/>
    </source>
</evidence>
<dbReference type="InterPro" id="IPR050902">
    <property type="entry name" value="ABC_Transporter_SBP"/>
</dbReference>
<dbReference type="EMBL" id="CP035108">
    <property type="protein sequence ID" value="QAR33517.1"/>
    <property type="molecule type" value="Genomic_DNA"/>
</dbReference>
<dbReference type="PANTHER" id="PTHR30535:SF34">
    <property type="entry name" value="MOLYBDATE-BINDING PROTEIN MOLA"/>
    <property type="match status" value="1"/>
</dbReference>
<reference evidence="3 4" key="1">
    <citation type="submission" date="2019-01" db="EMBL/GenBank/DDBJ databases">
        <title>Geovibrio thiophilus DSM 11263, complete genome.</title>
        <authorList>
            <person name="Spring S."/>
            <person name="Bunk B."/>
            <person name="Sproer C."/>
        </authorList>
    </citation>
    <scope>NUCLEOTIDE SEQUENCE [LARGE SCALE GENOMIC DNA]</scope>
    <source>
        <strain evidence="3 4">DSM 11263</strain>
    </source>
</reference>
<gene>
    <name evidence="3" type="ORF">EP073_08920</name>
</gene>
<accession>A0A3R5YZS1</accession>
<dbReference type="PANTHER" id="PTHR30535">
    <property type="entry name" value="VITAMIN B12-BINDING PROTEIN"/>
    <property type="match status" value="1"/>
</dbReference>
<evidence type="ECO:0000256" key="1">
    <source>
        <dbReference type="SAM" id="SignalP"/>
    </source>
</evidence>
<dbReference type="PROSITE" id="PS50983">
    <property type="entry name" value="FE_B12_PBP"/>
    <property type="match status" value="1"/>
</dbReference>
<keyword evidence="1" id="KW-0732">Signal</keyword>
<evidence type="ECO:0000259" key="2">
    <source>
        <dbReference type="PROSITE" id="PS50983"/>
    </source>
</evidence>
<dbReference type="Pfam" id="PF01497">
    <property type="entry name" value="Peripla_BP_2"/>
    <property type="match status" value="1"/>
</dbReference>
<sequence>MMRKLSAVCLLLLISVFSVFADETSGDKVWGATVPSVFMIYIVNPDILAGWSYKFYPYEEKFISEKYKSLPFLGGWHNEGGIPDREMLMREKVKRAFIISSSSHNVNQMIPELRKMGIETFTMKGSDMNDYIVMLRELGRELSVPERGEELAAYSEKAVEKTKEMTKGLKDSEKLRVYVAGGKNGLRSGCNYEELALSGVINALECLSPDMRGAQQVSFEQIVAMNPDVVLITDPFFGYGYKKDSRWKRLRAYKTNRIFVVPYGPFGWMEKPAVMKFMAVQWLTCNMYPEKCTVDIKSETKNFMKLFLHLDLTDAQVEEMLRQ</sequence>
<feature type="chain" id="PRO_5018774598" description="Fe/B12 periplasmic-binding domain-containing protein" evidence="1">
    <location>
        <begin position="22"/>
        <end position="323"/>
    </location>
</feature>